<sequence>MYLDEAILDDTARIDSGSAAALLPHVASAALQVRQSVVLAEEAGVARLGADGRPRAVLVAGVGGSSLAAGVLAAVAGPASPVPIIGHHAHGLPGWVGVSDVVLAVSASGTSAETCSVVEEADRRGARIGVVAPPDTPLAHLAARAGAPFVPLVGQRPGRAMLWSLAVPLLVAVRELGVIRLGADAVEAAAARLEEVATRCRSSSESFVNPAKTLALELAGSLPLVWGTSAVTSVAAEHVAAQLAAIAKYPAIVGALPHPGHHQVALFDGPFGAGLTAGSTAGGTGARDDLEDFFRDRISDEEESIRLRLILLRDPDVERPEVGRQAESAVAVAAERGVGVTELRAEGAGPLERLASLIGLFDFTAVYAALALGIDPTQVPTVRDLGR</sequence>
<dbReference type="STRING" id="326424.FRAAL1273"/>
<dbReference type="SUPFAM" id="SSF53697">
    <property type="entry name" value="SIS domain"/>
    <property type="match status" value="1"/>
</dbReference>
<proteinExistence type="inferred from homology"/>
<dbReference type="GO" id="GO:0004476">
    <property type="term" value="F:mannose-6-phosphate isomerase activity"/>
    <property type="evidence" value="ECO:0007669"/>
    <property type="project" value="InterPro"/>
</dbReference>
<reference evidence="4 5" key="1">
    <citation type="journal article" date="2007" name="Genome Res.">
        <title>Genome characteristics of facultatively symbiotic Frankia sp. strains reflect host range and host plant biogeography.</title>
        <authorList>
            <person name="Normand P."/>
            <person name="Lapierre P."/>
            <person name="Tisa L.S."/>
            <person name="Gogarten J.P."/>
            <person name="Alloisio N."/>
            <person name="Bagnarol E."/>
            <person name="Bassi C.A."/>
            <person name="Berry A.M."/>
            <person name="Bickhart D.M."/>
            <person name="Choisne N."/>
            <person name="Couloux A."/>
            <person name="Cournoyer B."/>
            <person name="Cruveiller S."/>
            <person name="Daubin V."/>
            <person name="Demange N."/>
            <person name="Francino M.P."/>
            <person name="Goltsman E."/>
            <person name="Huang Y."/>
            <person name="Kopp O.R."/>
            <person name="Labarre L."/>
            <person name="Lapidus A."/>
            <person name="Lavire C."/>
            <person name="Marechal J."/>
            <person name="Martinez M."/>
            <person name="Mastronunzio J.E."/>
            <person name="Mullin B.C."/>
            <person name="Niemann J."/>
            <person name="Pujic P."/>
            <person name="Rawnsley T."/>
            <person name="Rouy Z."/>
            <person name="Schenowitz C."/>
            <person name="Sellstedt A."/>
            <person name="Tavares F."/>
            <person name="Tomkins J.P."/>
            <person name="Vallenet D."/>
            <person name="Valverde C."/>
            <person name="Wall L.G."/>
            <person name="Wang Y."/>
            <person name="Medigue C."/>
            <person name="Benson D.R."/>
        </authorList>
    </citation>
    <scope>NUCLEOTIDE SEQUENCE [LARGE SCALE GENOMIC DNA]</scope>
    <source>
        <strain evidence="5">DSM 45986 / CECT 9034 / ACN14a</strain>
    </source>
</reference>
<dbReference type="InterPro" id="IPR046348">
    <property type="entry name" value="SIS_dom_sf"/>
</dbReference>
<dbReference type="CDD" id="cd05637">
    <property type="entry name" value="SIS_PGI_PMI_2"/>
    <property type="match status" value="1"/>
</dbReference>
<gene>
    <name evidence="4" type="ordered locus">FRAAL1273</name>
</gene>
<dbReference type="EMBL" id="CT573213">
    <property type="protein sequence ID" value="CAJ59934.1"/>
    <property type="molecule type" value="Genomic_DNA"/>
</dbReference>
<evidence type="ECO:0000256" key="2">
    <source>
        <dbReference type="ARBA" id="ARBA00023235"/>
    </source>
</evidence>
<dbReference type="InterPro" id="IPR001347">
    <property type="entry name" value="SIS_dom"/>
</dbReference>
<keyword evidence="2" id="KW-0413">Isomerase</keyword>
<dbReference type="HOGENOM" id="CLU_059687_2_0_11"/>
<dbReference type="GO" id="GO:1901135">
    <property type="term" value="P:carbohydrate derivative metabolic process"/>
    <property type="evidence" value="ECO:0007669"/>
    <property type="project" value="InterPro"/>
</dbReference>
<evidence type="ECO:0000313" key="4">
    <source>
        <dbReference type="EMBL" id="CAJ59934.1"/>
    </source>
</evidence>
<dbReference type="InterPro" id="IPR019490">
    <property type="entry name" value="Glu6P/Mann6P_isomerase_C"/>
</dbReference>
<feature type="domain" description="SIS" evidence="3">
    <location>
        <begin position="45"/>
        <end position="196"/>
    </location>
</feature>
<dbReference type="OrthoDB" id="5241724at2"/>
<name>Q0RR87_FRAAA</name>
<evidence type="ECO:0000256" key="1">
    <source>
        <dbReference type="ARBA" id="ARBA00010523"/>
    </source>
</evidence>
<evidence type="ECO:0000259" key="3">
    <source>
        <dbReference type="PROSITE" id="PS51464"/>
    </source>
</evidence>
<evidence type="ECO:0000313" key="5">
    <source>
        <dbReference type="Proteomes" id="UP000000657"/>
    </source>
</evidence>
<dbReference type="Proteomes" id="UP000000657">
    <property type="component" value="Chromosome"/>
</dbReference>
<keyword evidence="5" id="KW-1185">Reference proteome</keyword>
<dbReference type="Gene3D" id="3.40.50.10490">
    <property type="entry name" value="Glucose-6-phosphate isomerase like protein, domain 1"/>
    <property type="match status" value="2"/>
</dbReference>
<dbReference type="AlphaFoldDB" id="Q0RR87"/>
<dbReference type="GO" id="GO:0005975">
    <property type="term" value="P:carbohydrate metabolic process"/>
    <property type="evidence" value="ECO:0007669"/>
    <property type="project" value="InterPro"/>
</dbReference>
<organism evidence="4 5">
    <name type="scientific">Frankia alni (strain DSM 45986 / CECT 9034 / ACN14a)</name>
    <dbReference type="NCBI Taxonomy" id="326424"/>
    <lineage>
        <taxon>Bacteria</taxon>
        <taxon>Bacillati</taxon>
        <taxon>Actinomycetota</taxon>
        <taxon>Actinomycetes</taxon>
        <taxon>Frankiales</taxon>
        <taxon>Frankiaceae</taxon>
        <taxon>Frankia</taxon>
    </lineage>
</organism>
<protein>
    <recommendedName>
        <fullName evidence="3">SIS domain-containing protein</fullName>
    </recommendedName>
</protein>
<comment type="similarity">
    <text evidence="1">Belongs to the PGI/PMI family.</text>
</comment>
<dbReference type="GO" id="GO:0097367">
    <property type="term" value="F:carbohydrate derivative binding"/>
    <property type="evidence" value="ECO:0007669"/>
    <property type="project" value="InterPro"/>
</dbReference>
<dbReference type="GO" id="GO:0004347">
    <property type="term" value="F:glucose-6-phosphate isomerase activity"/>
    <property type="evidence" value="ECO:0007669"/>
    <property type="project" value="InterPro"/>
</dbReference>
<dbReference type="Pfam" id="PF10432">
    <property type="entry name" value="bact-PGI_C"/>
    <property type="match status" value="1"/>
</dbReference>
<dbReference type="RefSeq" id="WP_011602473.1">
    <property type="nucleotide sequence ID" value="NC_008278.1"/>
</dbReference>
<accession>Q0RR87</accession>
<dbReference type="KEGG" id="fal:FRAAL1273"/>
<dbReference type="eggNOG" id="COG1737">
    <property type="taxonomic scope" value="Bacteria"/>
</dbReference>
<dbReference type="PROSITE" id="PS51464">
    <property type="entry name" value="SIS"/>
    <property type="match status" value="1"/>
</dbReference>